<evidence type="ECO:0000313" key="2">
    <source>
        <dbReference type="EMBL" id="KAK5172926.1"/>
    </source>
</evidence>
<dbReference type="Pfam" id="PF05551">
    <property type="entry name" value="zf-His_Me_endon"/>
    <property type="match status" value="1"/>
</dbReference>
<dbReference type="GeneID" id="89924395"/>
<protein>
    <recommendedName>
        <fullName evidence="1">Zinc-binding loop region of homing endonuclease domain-containing protein</fullName>
    </recommendedName>
</protein>
<organism evidence="2 3">
    <name type="scientific">Saxophila tyrrhenica</name>
    <dbReference type="NCBI Taxonomy" id="1690608"/>
    <lineage>
        <taxon>Eukaryota</taxon>
        <taxon>Fungi</taxon>
        <taxon>Dikarya</taxon>
        <taxon>Ascomycota</taxon>
        <taxon>Pezizomycotina</taxon>
        <taxon>Dothideomycetes</taxon>
        <taxon>Dothideomycetidae</taxon>
        <taxon>Mycosphaerellales</taxon>
        <taxon>Extremaceae</taxon>
        <taxon>Saxophila</taxon>
    </lineage>
</organism>
<reference evidence="2 3" key="1">
    <citation type="submission" date="2023-08" db="EMBL/GenBank/DDBJ databases">
        <title>Black Yeasts Isolated from many extreme environments.</title>
        <authorList>
            <person name="Coleine C."/>
            <person name="Stajich J.E."/>
            <person name="Selbmann L."/>
        </authorList>
    </citation>
    <scope>NUCLEOTIDE SEQUENCE [LARGE SCALE GENOMIC DNA]</scope>
    <source>
        <strain evidence="2 3">CCFEE 5935</strain>
    </source>
</reference>
<name>A0AAV9PGB6_9PEZI</name>
<dbReference type="InterPro" id="IPR044930">
    <property type="entry name" value="Homing_endonuclease_His-Me"/>
</dbReference>
<dbReference type="InterPro" id="IPR008704">
    <property type="entry name" value="Endonuclease_Zinc-binding_loop"/>
</dbReference>
<evidence type="ECO:0000313" key="3">
    <source>
        <dbReference type="Proteomes" id="UP001337655"/>
    </source>
</evidence>
<evidence type="ECO:0000259" key="1">
    <source>
        <dbReference type="Pfam" id="PF05551"/>
    </source>
</evidence>
<dbReference type="RefSeq" id="XP_064661644.1">
    <property type="nucleotide sequence ID" value="XM_064800305.1"/>
</dbReference>
<accession>A0AAV9PGB6</accession>
<dbReference type="AlphaFoldDB" id="A0AAV9PGB6"/>
<dbReference type="Proteomes" id="UP001337655">
    <property type="component" value="Unassembled WGS sequence"/>
</dbReference>
<dbReference type="EMBL" id="JAVRRT010000004">
    <property type="protein sequence ID" value="KAK5172926.1"/>
    <property type="molecule type" value="Genomic_DNA"/>
</dbReference>
<comment type="caution">
    <text evidence="2">The sequence shown here is derived from an EMBL/GenBank/DDBJ whole genome shotgun (WGS) entry which is preliminary data.</text>
</comment>
<feature type="domain" description="Zinc-binding loop region of homing endonuclease" evidence="1">
    <location>
        <begin position="203"/>
        <end position="254"/>
    </location>
</feature>
<dbReference type="GO" id="GO:0004519">
    <property type="term" value="F:endonuclease activity"/>
    <property type="evidence" value="ECO:0007669"/>
    <property type="project" value="InterPro"/>
</dbReference>
<proteinExistence type="predicted"/>
<gene>
    <name evidence="2" type="ORF">LTR77_003048</name>
</gene>
<keyword evidence="3" id="KW-1185">Reference proteome</keyword>
<sequence length="315" mass="35665">MAIRKQSLLDYPVLRDMVSKGTITPAYLEWLKIGAAFETAKRRHTRSSYNPTQPTRECKARVFANPMFQRRCRKLTWEFLFLLGYDLPTVDEIGDQGWPQDELDKIWDELGCFANFWDTSTGTFCKLVTMENMYDHKDYVVNTRPVSRHQASCGTSFLIESGLCGQSKDDKQHVYSVIVFWREVIWVGSGYATPENLAKFAVKGSTWSHLCGNAYCVNPRGFVHESQGGNNGRNSCLEYGAKNCKHSPCCNLAANEKGRRITSWIRRRTVVPGSSMRSRRTLSRSGVAVRAAMRSRALAWLSSSMSGLILTSAWV</sequence>
<dbReference type="Gene3D" id="3.90.75.10">
    <property type="entry name" value="Homing Intron 3 (I-ppo) Encoded Endonuclease, Chain A"/>
    <property type="match status" value="1"/>
</dbReference>